<evidence type="ECO:0000313" key="2">
    <source>
        <dbReference type="EMBL" id="MED6147625.1"/>
    </source>
</evidence>
<evidence type="ECO:0000256" key="1">
    <source>
        <dbReference type="SAM" id="MobiDB-lite"/>
    </source>
</evidence>
<accession>A0ABU6TGI1</accession>
<evidence type="ECO:0000313" key="3">
    <source>
        <dbReference type="Proteomes" id="UP001341840"/>
    </source>
</evidence>
<sequence length="111" mass="12781">MKKVKKVRFKTHHDVIDDDHDDDSRNGIVRIRVVMTQEELKKMLRNNNKNNDDGDHNKNNTSLEELLSVVKLRGGRVYEVGHDDVDVDDEDGSMNPWRPSLESIPEDIATS</sequence>
<gene>
    <name evidence="2" type="ORF">PIB30_045538</name>
</gene>
<name>A0ABU6TGI1_9FABA</name>
<keyword evidence="3" id="KW-1185">Reference proteome</keyword>
<dbReference type="Proteomes" id="UP001341840">
    <property type="component" value="Unassembled WGS sequence"/>
</dbReference>
<protein>
    <submittedName>
        <fullName evidence="2">Uncharacterized protein</fullName>
    </submittedName>
</protein>
<comment type="caution">
    <text evidence="2">The sequence shown here is derived from an EMBL/GenBank/DDBJ whole genome shotgun (WGS) entry which is preliminary data.</text>
</comment>
<organism evidence="2 3">
    <name type="scientific">Stylosanthes scabra</name>
    <dbReference type="NCBI Taxonomy" id="79078"/>
    <lineage>
        <taxon>Eukaryota</taxon>
        <taxon>Viridiplantae</taxon>
        <taxon>Streptophyta</taxon>
        <taxon>Embryophyta</taxon>
        <taxon>Tracheophyta</taxon>
        <taxon>Spermatophyta</taxon>
        <taxon>Magnoliopsida</taxon>
        <taxon>eudicotyledons</taxon>
        <taxon>Gunneridae</taxon>
        <taxon>Pentapetalae</taxon>
        <taxon>rosids</taxon>
        <taxon>fabids</taxon>
        <taxon>Fabales</taxon>
        <taxon>Fabaceae</taxon>
        <taxon>Papilionoideae</taxon>
        <taxon>50 kb inversion clade</taxon>
        <taxon>dalbergioids sensu lato</taxon>
        <taxon>Dalbergieae</taxon>
        <taxon>Pterocarpus clade</taxon>
        <taxon>Stylosanthes</taxon>
    </lineage>
</organism>
<proteinExistence type="predicted"/>
<reference evidence="2 3" key="1">
    <citation type="journal article" date="2023" name="Plants (Basel)">
        <title>Bridging the Gap: Combining Genomics and Transcriptomics Approaches to Understand Stylosanthes scabra, an Orphan Legume from the Brazilian Caatinga.</title>
        <authorList>
            <person name="Ferreira-Neto J.R.C."/>
            <person name="da Silva M.D."/>
            <person name="Binneck E."/>
            <person name="de Melo N.F."/>
            <person name="da Silva R.H."/>
            <person name="de Melo A.L.T.M."/>
            <person name="Pandolfi V."/>
            <person name="Bustamante F.O."/>
            <person name="Brasileiro-Vidal A.C."/>
            <person name="Benko-Iseppon A.M."/>
        </authorList>
    </citation>
    <scope>NUCLEOTIDE SEQUENCE [LARGE SCALE GENOMIC DNA]</scope>
    <source>
        <tissue evidence="2">Leaves</tissue>
    </source>
</reference>
<dbReference type="EMBL" id="JASCZI010090899">
    <property type="protein sequence ID" value="MED6147625.1"/>
    <property type="molecule type" value="Genomic_DNA"/>
</dbReference>
<feature type="region of interest" description="Disordered" evidence="1">
    <location>
        <begin position="82"/>
        <end position="111"/>
    </location>
</feature>